<evidence type="ECO:0000313" key="4">
    <source>
        <dbReference type="EMBL" id="ACS80845.1"/>
    </source>
</evidence>
<dbReference type="SUPFAM" id="SSF55811">
    <property type="entry name" value="Nudix"/>
    <property type="match status" value="1"/>
</dbReference>
<dbReference type="InterPro" id="IPR000086">
    <property type="entry name" value="NUDIX_hydrolase_dom"/>
</dbReference>
<dbReference type="PROSITE" id="PS00893">
    <property type="entry name" value="NUDIX_BOX"/>
    <property type="match status" value="1"/>
</dbReference>
<evidence type="ECO:0000313" key="5">
    <source>
        <dbReference type="Proteomes" id="UP000002601"/>
    </source>
</evidence>
<gene>
    <name evidence="4" type="ordered locus">Desal_2793</name>
</gene>
<dbReference type="OrthoDB" id="9761969at2"/>
<name>C6BZK8_MARSD</name>
<feature type="domain" description="Nudix hydrolase" evidence="3">
    <location>
        <begin position="19"/>
        <end position="145"/>
    </location>
</feature>
<dbReference type="InterPro" id="IPR015797">
    <property type="entry name" value="NUDIX_hydrolase-like_dom_sf"/>
</dbReference>
<evidence type="ECO:0000256" key="1">
    <source>
        <dbReference type="ARBA" id="ARBA00022801"/>
    </source>
</evidence>
<dbReference type="HOGENOM" id="CLU_037162_20_3_7"/>
<dbReference type="InterPro" id="IPR020084">
    <property type="entry name" value="NUDIX_hydrolase_CS"/>
</dbReference>
<dbReference type="PROSITE" id="PS51462">
    <property type="entry name" value="NUDIX"/>
    <property type="match status" value="1"/>
</dbReference>
<sequence length="158" mass="17093">MLGSKPCPHCGKDVVLYRNPVPTVDVVIYDPILGVVLIERNNPPLGWALPGGFVDYGETLEHAAVREAKEETGLEVVLTGLVGVYSMPCRDDRQHTISVTYSAVTSDTSALQAGDDAGGARFFKLDSLPDLVFDHRDILSDFSSNLIRLQTHAAVGNK</sequence>
<dbReference type="Pfam" id="PF00293">
    <property type="entry name" value="NUDIX"/>
    <property type="match status" value="1"/>
</dbReference>
<organism evidence="4 5">
    <name type="scientific">Maridesulfovibrio salexigens (strain ATCC 14822 / DSM 2638 / NCIMB 8403 / VKM B-1763)</name>
    <name type="common">Desulfovibrio salexigens</name>
    <dbReference type="NCBI Taxonomy" id="526222"/>
    <lineage>
        <taxon>Bacteria</taxon>
        <taxon>Pseudomonadati</taxon>
        <taxon>Thermodesulfobacteriota</taxon>
        <taxon>Desulfovibrionia</taxon>
        <taxon>Desulfovibrionales</taxon>
        <taxon>Desulfovibrionaceae</taxon>
        <taxon>Maridesulfovibrio</taxon>
    </lineage>
</organism>
<proteinExistence type="inferred from homology"/>
<dbReference type="PRINTS" id="PR00502">
    <property type="entry name" value="NUDIXFAMILY"/>
</dbReference>
<evidence type="ECO:0000256" key="2">
    <source>
        <dbReference type="RuleBase" id="RU003476"/>
    </source>
</evidence>
<dbReference type="GO" id="GO:0016787">
    <property type="term" value="F:hydrolase activity"/>
    <property type="evidence" value="ECO:0007669"/>
    <property type="project" value="UniProtKB-KW"/>
</dbReference>
<accession>C6BZK8</accession>
<dbReference type="PANTHER" id="PTHR43736">
    <property type="entry name" value="ADP-RIBOSE PYROPHOSPHATASE"/>
    <property type="match status" value="1"/>
</dbReference>
<dbReference type="CDD" id="cd18873">
    <property type="entry name" value="NUDIX_NadM_like"/>
    <property type="match status" value="1"/>
</dbReference>
<dbReference type="PANTHER" id="PTHR43736:SF1">
    <property type="entry name" value="DIHYDRONEOPTERIN TRIPHOSPHATE DIPHOSPHATASE"/>
    <property type="match status" value="1"/>
</dbReference>
<dbReference type="Proteomes" id="UP000002601">
    <property type="component" value="Chromosome"/>
</dbReference>
<dbReference type="KEGG" id="dsa:Desal_2793"/>
<evidence type="ECO:0000259" key="3">
    <source>
        <dbReference type="PROSITE" id="PS51462"/>
    </source>
</evidence>
<dbReference type="AlphaFoldDB" id="C6BZK8"/>
<comment type="similarity">
    <text evidence="2">Belongs to the Nudix hydrolase family.</text>
</comment>
<reference evidence="4 5" key="1">
    <citation type="submission" date="2009-06" db="EMBL/GenBank/DDBJ databases">
        <title>Complete sequence of Desulfovibrio salexigens DSM 2638.</title>
        <authorList>
            <consortium name="US DOE Joint Genome Institute"/>
            <person name="Lucas S."/>
            <person name="Copeland A."/>
            <person name="Lapidus A."/>
            <person name="Glavina del Rio T."/>
            <person name="Tice H."/>
            <person name="Bruce D."/>
            <person name="Goodwin L."/>
            <person name="Pitluck S."/>
            <person name="Munk A.C."/>
            <person name="Brettin T."/>
            <person name="Detter J.C."/>
            <person name="Han C."/>
            <person name="Tapia R."/>
            <person name="Larimer F."/>
            <person name="Land M."/>
            <person name="Hauser L."/>
            <person name="Kyrpides N."/>
            <person name="Anderson I."/>
            <person name="Wall J.D."/>
            <person name="Arkin A.P."/>
            <person name="Dehal P."/>
            <person name="Chivian D."/>
            <person name="Giles B."/>
            <person name="Hazen T.C."/>
        </authorList>
    </citation>
    <scope>NUCLEOTIDE SEQUENCE [LARGE SCALE GENOMIC DNA]</scope>
    <source>
        <strain evidence="5">ATCC 14822 / DSM 2638 / NCIMB 8403 / VKM B-1763</strain>
    </source>
</reference>
<protein>
    <submittedName>
        <fullName evidence="4">NUDIX hydrolase</fullName>
    </submittedName>
</protein>
<dbReference type="Gene3D" id="3.90.79.10">
    <property type="entry name" value="Nucleoside Triphosphate Pyrophosphohydrolase"/>
    <property type="match status" value="1"/>
</dbReference>
<dbReference type="STRING" id="526222.Desal_2793"/>
<dbReference type="EMBL" id="CP001649">
    <property type="protein sequence ID" value="ACS80845.1"/>
    <property type="molecule type" value="Genomic_DNA"/>
</dbReference>
<dbReference type="eggNOG" id="COG1051">
    <property type="taxonomic scope" value="Bacteria"/>
</dbReference>
<keyword evidence="1 2" id="KW-0378">Hydrolase</keyword>
<dbReference type="RefSeq" id="WP_015852661.1">
    <property type="nucleotide sequence ID" value="NC_012881.1"/>
</dbReference>
<keyword evidence="5" id="KW-1185">Reference proteome</keyword>
<dbReference type="InterPro" id="IPR020476">
    <property type="entry name" value="Nudix_hydrolase"/>
</dbReference>